<evidence type="ECO:0000313" key="1">
    <source>
        <dbReference type="EMBL" id="KAA2246466.1"/>
    </source>
</evidence>
<dbReference type="EMBL" id="VUOB01000130">
    <property type="protein sequence ID" value="KAA2246466.1"/>
    <property type="molecule type" value="Genomic_DNA"/>
</dbReference>
<accession>A0A5B2W7C2</accession>
<dbReference type="RefSeq" id="WP_149855247.1">
    <property type="nucleotide sequence ID" value="NZ_VUOB01000130.1"/>
</dbReference>
<organism evidence="1 2">
    <name type="scientific">Solihabitans fulvus</name>
    <dbReference type="NCBI Taxonomy" id="1892852"/>
    <lineage>
        <taxon>Bacteria</taxon>
        <taxon>Bacillati</taxon>
        <taxon>Actinomycetota</taxon>
        <taxon>Actinomycetes</taxon>
        <taxon>Pseudonocardiales</taxon>
        <taxon>Pseudonocardiaceae</taxon>
        <taxon>Solihabitans</taxon>
    </lineage>
</organism>
<evidence type="ECO:0000313" key="2">
    <source>
        <dbReference type="Proteomes" id="UP000323454"/>
    </source>
</evidence>
<protein>
    <submittedName>
        <fullName evidence="1">Uncharacterized protein</fullName>
    </submittedName>
</protein>
<reference evidence="1 2" key="2">
    <citation type="submission" date="2019-09" db="EMBL/GenBank/DDBJ databases">
        <authorList>
            <person name="Jin C."/>
        </authorList>
    </citation>
    <scope>NUCLEOTIDE SEQUENCE [LARGE SCALE GENOMIC DNA]</scope>
    <source>
        <strain evidence="1 2">AN110305</strain>
    </source>
</reference>
<proteinExistence type="predicted"/>
<name>A0A5B2W7C2_9PSEU</name>
<dbReference type="Proteomes" id="UP000323454">
    <property type="component" value="Unassembled WGS sequence"/>
</dbReference>
<dbReference type="AlphaFoldDB" id="A0A5B2W7C2"/>
<sequence length="73" mass="7868">MATQALPSPEEAVAEQAADLAAQLGDDRARRVAAFRADRWAQSARHAADRSPEQAEQYGRRSVAWRAFAGAAS</sequence>
<feature type="non-terminal residue" evidence="1">
    <location>
        <position position="73"/>
    </location>
</feature>
<comment type="caution">
    <text evidence="1">The sequence shown here is derived from an EMBL/GenBank/DDBJ whole genome shotgun (WGS) entry which is preliminary data.</text>
</comment>
<reference evidence="1 2" key="1">
    <citation type="submission" date="2019-09" db="EMBL/GenBank/DDBJ databases">
        <title>Goodfellowia gen. nov., a new genus of the Pseudonocardineae related to Actinoalloteichus, containing Goodfellowia coeruleoviolacea gen. nov., comb. nov. gen. nov., comb. nov.</title>
        <authorList>
            <person name="Labeda D."/>
        </authorList>
    </citation>
    <scope>NUCLEOTIDE SEQUENCE [LARGE SCALE GENOMIC DNA]</scope>
    <source>
        <strain evidence="1 2">AN110305</strain>
    </source>
</reference>
<gene>
    <name evidence="1" type="ORF">F0L68_40590</name>
</gene>
<keyword evidence="2" id="KW-1185">Reference proteome</keyword>